<comment type="caution">
    <text evidence="2">The sequence shown here is derived from an EMBL/GenBank/DDBJ whole genome shotgun (WGS) entry which is preliminary data.</text>
</comment>
<reference evidence="2" key="1">
    <citation type="journal article" date="2014" name="Int. J. Syst. Evol. Microbiol.">
        <title>Complete genome sequence of Corynebacterium casei LMG S-19264T (=DSM 44701T), isolated from a smear-ripened cheese.</title>
        <authorList>
            <consortium name="US DOE Joint Genome Institute (JGI-PGF)"/>
            <person name="Walter F."/>
            <person name="Albersmeier A."/>
            <person name="Kalinowski J."/>
            <person name="Ruckert C."/>
        </authorList>
    </citation>
    <scope>NUCLEOTIDE SEQUENCE</scope>
    <source>
        <strain evidence="2">VKM Ac-1321</strain>
    </source>
</reference>
<dbReference type="Proteomes" id="UP001143480">
    <property type="component" value="Unassembled WGS sequence"/>
</dbReference>
<dbReference type="Pfam" id="PF01522">
    <property type="entry name" value="Polysacc_deac_1"/>
    <property type="match status" value="1"/>
</dbReference>
<dbReference type="InterPro" id="IPR002509">
    <property type="entry name" value="NODB_dom"/>
</dbReference>
<evidence type="ECO:0000259" key="1">
    <source>
        <dbReference type="PROSITE" id="PS51677"/>
    </source>
</evidence>
<name>A0A9W6KKD7_9ACTN</name>
<dbReference type="SUPFAM" id="SSF88713">
    <property type="entry name" value="Glycoside hydrolase/deacetylase"/>
    <property type="match status" value="1"/>
</dbReference>
<dbReference type="AlphaFoldDB" id="A0A9W6KKD7"/>
<feature type="domain" description="NodB homology" evidence="1">
    <location>
        <begin position="1"/>
        <end position="186"/>
    </location>
</feature>
<dbReference type="Gene3D" id="3.20.20.370">
    <property type="entry name" value="Glycoside hydrolase/deacetylase"/>
    <property type="match status" value="1"/>
</dbReference>
<accession>A0A9W6KKD7</accession>
<dbReference type="PANTHER" id="PTHR10587">
    <property type="entry name" value="GLYCOSYL TRANSFERASE-RELATED"/>
    <property type="match status" value="1"/>
</dbReference>
<keyword evidence="3" id="KW-1185">Reference proteome</keyword>
<dbReference type="CDD" id="cd10917">
    <property type="entry name" value="CE4_NodB_like_6s_7s"/>
    <property type="match status" value="1"/>
</dbReference>
<gene>
    <name evidence="2" type="ORF">GCM10017581_054070</name>
</gene>
<sequence length="189" mass="20857">MALTFDDGPGPDTPTILKMLRDQGIKATFCVIGQNVKQYPQYVQQIVADGHTLCNHTWNHDEALGKKSADTIRADLQKTSDEIRKAVPDAKVLYFRHPGGNFTPLAVQIAAELGMKSLGWNVDPWDWNVKKWQGQQMTNHICSVVRNNTKPGSIVLSHDGGGDRSATMAAYKTLLPELKGKFTLVAMPV</sequence>
<dbReference type="EMBL" id="BSFP01000036">
    <property type="protein sequence ID" value="GLL03661.1"/>
    <property type="molecule type" value="Genomic_DNA"/>
</dbReference>
<dbReference type="InterPro" id="IPR011330">
    <property type="entry name" value="Glyco_hydro/deAcase_b/a-brl"/>
</dbReference>
<evidence type="ECO:0000313" key="2">
    <source>
        <dbReference type="EMBL" id="GLL03661.1"/>
    </source>
</evidence>
<reference evidence="2" key="2">
    <citation type="submission" date="2023-01" db="EMBL/GenBank/DDBJ databases">
        <authorList>
            <person name="Sun Q."/>
            <person name="Evtushenko L."/>
        </authorList>
    </citation>
    <scope>NUCLEOTIDE SEQUENCE</scope>
    <source>
        <strain evidence="2">VKM Ac-1321</strain>
    </source>
</reference>
<organism evidence="2 3">
    <name type="scientific">Dactylosporangium matsuzakiense</name>
    <dbReference type="NCBI Taxonomy" id="53360"/>
    <lineage>
        <taxon>Bacteria</taxon>
        <taxon>Bacillati</taxon>
        <taxon>Actinomycetota</taxon>
        <taxon>Actinomycetes</taxon>
        <taxon>Micromonosporales</taxon>
        <taxon>Micromonosporaceae</taxon>
        <taxon>Dactylosporangium</taxon>
    </lineage>
</organism>
<dbReference type="InterPro" id="IPR050248">
    <property type="entry name" value="Polysacc_deacetylase_ArnD"/>
</dbReference>
<dbReference type="GO" id="GO:0005975">
    <property type="term" value="P:carbohydrate metabolic process"/>
    <property type="evidence" value="ECO:0007669"/>
    <property type="project" value="InterPro"/>
</dbReference>
<proteinExistence type="predicted"/>
<protein>
    <recommendedName>
        <fullName evidence="1">NodB homology domain-containing protein</fullName>
    </recommendedName>
</protein>
<dbReference type="PROSITE" id="PS51677">
    <property type="entry name" value="NODB"/>
    <property type="match status" value="1"/>
</dbReference>
<evidence type="ECO:0000313" key="3">
    <source>
        <dbReference type="Proteomes" id="UP001143480"/>
    </source>
</evidence>
<dbReference type="GO" id="GO:0016810">
    <property type="term" value="F:hydrolase activity, acting on carbon-nitrogen (but not peptide) bonds"/>
    <property type="evidence" value="ECO:0007669"/>
    <property type="project" value="InterPro"/>
</dbReference>